<proteinExistence type="predicted"/>
<feature type="coiled-coil region" evidence="1">
    <location>
        <begin position="38"/>
        <end position="65"/>
    </location>
</feature>
<evidence type="ECO:0000313" key="2">
    <source>
        <dbReference type="EMBL" id="KAK5833956.1"/>
    </source>
</evidence>
<comment type="caution">
    <text evidence="2">The sequence shown here is derived from an EMBL/GenBank/DDBJ whole genome shotgun (WGS) entry which is preliminary data.</text>
</comment>
<organism evidence="2 3">
    <name type="scientific">Gossypium arboreum</name>
    <name type="common">Tree cotton</name>
    <name type="synonym">Gossypium nanking</name>
    <dbReference type="NCBI Taxonomy" id="29729"/>
    <lineage>
        <taxon>Eukaryota</taxon>
        <taxon>Viridiplantae</taxon>
        <taxon>Streptophyta</taxon>
        <taxon>Embryophyta</taxon>
        <taxon>Tracheophyta</taxon>
        <taxon>Spermatophyta</taxon>
        <taxon>Magnoliopsida</taxon>
        <taxon>eudicotyledons</taxon>
        <taxon>Gunneridae</taxon>
        <taxon>Pentapetalae</taxon>
        <taxon>rosids</taxon>
        <taxon>malvids</taxon>
        <taxon>Malvales</taxon>
        <taxon>Malvaceae</taxon>
        <taxon>Malvoideae</taxon>
        <taxon>Gossypium</taxon>
    </lineage>
</organism>
<reference evidence="2 3" key="1">
    <citation type="submission" date="2023-03" db="EMBL/GenBank/DDBJ databases">
        <title>WGS of Gossypium arboreum.</title>
        <authorList>
            <person name="Yu D."/>
        </authorList>
    </citation>
    <scope>NUCLEOTIDE SEQUENCE [LARGE SCALE GENOMIC DNA]</scope>
    <source>
        <tissue evidence="2">Leaf</tissue>
    </source>
</reference>
<name>A0ABR0Q450_GOSAR</name>
<accession>A0ABR0Q450</accession>
<sequence>MQLRNLTLEKENQGLKTKVIELGRPLHLYQSRDSTVEVKKLKGKVKELESALQNSKLLIEQLGVREDYLKGELHQSRGQVRERDYVIGEAVAQIREVAEHVQDLAIRADVLSLMYESSLDMRRELALLLDRVKTLGIKAKAYL</sequence>
<gene>
    <name evidence="2" type="ORF">PVK06_017824</name>
</gene>
<keyword evidence="1" id="KW-0175">Coiled coil</keyword>
<dbReference type="EMBL" id="JARKNE010000005">
    <property type="protein sequence ID" value="KAK5833956.1"/>
    <property type="molecule type" value="Genomic_DNA"/>
</dbReference>
<evidence type="ECO:0000256" key="1">
    <source>
        <dbReference type="SAM" id="Coils"/>
    </source>
</evidence>
<keyword evidence="3" id="KW-1185">Reference proteome</keyword>
<protein>
    <submittedName>
        <fullName evidence="2">Uncharacterized protein</fullName>
    </submittedName>
</protein>
<evidence type="ECO:0000313" key="3">
    <source>
        <dbReference type="Proteomes" id="UP001358586"/>
    </source>
</evidence>
<dbReference type="Proteomes" id="UP001358586">
    <property type="component" value="Chromosome 5"/>
</dbReference>